<organism evidence="8 9">
    <name type="scientific">Ophiocordyceps australis</name>
    <dbReference type="NCBI Taxonomy" id="1399860"/>
    <lineage>
        <taxon>Eukaryota</taxon>
        <taxon>Fungi</taxon>
        <taxon>Dikarya</taxon>
        <taxon>Ascomycota</taxon>
        <taxon>Pezizomycotina</taxon>
        <taxon>Sordariomycetes</taxon>
        <taxon>Hypocreomycetidae</taxon>
        <taxon>Hypocreales</taxon>
        <taxon>Ophiocordycipitaceae</taxon>
        <taxon>Ophiocordyceps</taxon>
    </lineage>
</organism>
<proteinExistence type="inferred from homology"/>
<name>A0A2C5Y9H8_9HYPO</name>
<dbReference type="PANTHER" id="PTHR16056:SF2">
    <property type="entry name" value="TESTIS-EXPRESSED PROTEIN 10"/>
    <property type="match status" value="1"/>
</dbReference>
<dbReference type="SUPFAM" id="SSF48371">
    <property type="entry name" value="ARM repeat"/>
    <property type="match status" value="1"/>
</dbReference>
<dbReference type="GO" id="GO:0006364">
    <property type="term" value="P:rRNA processing"/>
    <property type="evidence" value="ECO:0007669"/>
    <property type="project" value="UniProtKB-UniRule"/>
</dbReference>
<sequence>MGSSARKKREKQKDFQKPKFKVGKTKPKPSNFTDTSFKTKAIVMGHQSLSTDAPDVNQQFKHNLSLASSSKSDKQRREALAHLTAHLSTENGRSPIGAQSLLSKLLPLITHSSTPVRKQLLKLFRTLPEEQVKQSVDQVIMYVRAGMTHLSLDIRNDALGFFEWILDTAADQVVSCPGGWVRTLKTFCAAMGWSTSASSDGWTSGNRDGIGTQDTQTFVRQATALSRFLQTGFGQQTISAPKASDYWDTLYRIPRAPNAFAYLSLFGEQRDNDGAIYLDCEERQQAFDRRFLGPVKSGVDRAKKEGGAIGRAASALDQALHHGMNNVDHISWSALGLLDLS</sequence>
<evidence type="ECO:0000256" key="4">
    <source>
        <dbReference type="ARBA" id="ARBA00023242"/>
    </source>
</evidence>
<dbReference type="InterPro" id="IPR024679">
    <property type="entry name" value="Ipi1_N"/>
</dbReference>
<evidence type="ECO:0000313" key="9">
    <source>
        <dbReference type="Proteomes" id="UP000226192"/>
    </source>
</evidence>
<dbReference type="STRING" id="1399860.A0A2C5Y9H8"/>
<keyword evidence="9" id="KW-1185">Reference proteome</keyword>
<evidence type="ECO:0000256" key="2">
    <source>
        <dbReference type="ARBA" id="ARBA00004123"/>
    </source>
</evidence>
<comment type="function">
    <text evidence="1 5">Component of the RIX1 complex required for processing of ITS2 sequences from 35S pre-rRNA.</text>
</comment>
<protein>
    <recommendedName>
        <fullName evidence="5">Pre-rRNA-processing protein</fullName>
    </recommendedName>
</protein>
<reference evidence="8 9" key="1">
    <citation type="submission" date="2017-06" db="EMBL/GenBank/DDBJ databases">
        <title>Ant-infecting Ophiocordyceps genomes reveal a high diversity of potential behavioral manipulation genes and a possible major role for enterotoxins.</title>
        <authorList>
            <person name="De Bekker C."/>
            <person name="Evans H.C."/>
            <person name="Brachmann A."/>
            <person name="Hughes D.P."/>
        </authorList>
    </citation>
    <scope>NUCLEOTIDE SEQUENCE [LARGE SCALE GENOMIC DNA]</scope>
    <source>
        <strain evidence="8 9">Map64</strain>
    </source>
</reference>
<dbReference type="PANTHER" id="PTHR16056">
    <property type="entry name" value="REGULATOR OF MICROTUBULE DYNAMICS PROTEIN"/>
    <property type="match status" value="1"/>
</dbReference>
<comment type="subcellular location">
    <subcellularLocation>
        <location evidence="2 5">Nucleus</location>
    </subcellularLocation>
</comment>
<keyword evidence="4 5" id="KW-0539">Nucleus</keyword>
<comment type="subunit">
    <text evidence="5">Component of the RIX1 complex.</text>
</comment>
<dbReference type="GO" id="GO:0005634">
    <property type="term" value="C:nucleus"/>
    <property type="evidence" value="ECO:0007669"/>
    <property type="project" value="UniProtKB-SubCell"/>
</dbReference>
<keyword evidence="5" id="KW-0698">rRNA processing</keyword>
<dbReference type="EMBL" id="NJET01000047">
    <property type="protein sequence ID" value="PHH63531.1"/>
    <property type="molecule type" value="Genomic_DNA"/>
</dbReference>
<gene>
    <name evidence="8" type="ORF">CDD81_5718</name>
</gene>
<evidence type="ECO:0000256" key="6">
    <source>
        <dbReference type="SAM" id="MobiDB-lite"/>
    </source>
</evidence>
<comment type="caution">
    <text evidence="8">The sequence shown here is derived from an EMBL/GenBank/DDBJ whole genome shotgun (WGS) entry which is preliminary data.</text>
</comment>
<dbReference type="GO" id="GO:0120330">
    <property type="term" value="C:rixosome complex"/>
    <property type="evidence" value="ECO:0007669"/>
    <property type="project" value="UniProtKB-UniRule"/>
</dbReference>
<dbReference type="OrthoDB" id="361362at2759"/>
<dbReference type="Pfam" id="PF12333">
    <property type="entry name" value="Ipi1_N"/>
    <property type="match status" value="1"/>
</dbReference>
<feature type="compositionally biased region" description="Basic residues" evidence="6">
    <location>
        <begin position="18"/>
        <end position="27"/>
    </location>
</feature>
<evidence type="ECO:0000256" key="3">
    <source>
        <dbReference type="ARBA" id="ARBA00006427"/>
    </source>
</evidence>
<evidence type="ECO:0000256" key="1">
    <source>
        <dbReference type="ARBA" id="ARBA00002355"/>
    </source>
</evidence>
<comment type="similarity">
    <text evidence="3 5">Belongs to the IPI1/TEX10 family.</text>
</comment>
<dbReference type="AlphaFoldDB" id="A0A2C5Y9H8"/>
<evidence type="ECO:0000313" key="8">
    <source>
        <dbReference type="EMBL" id="PHH63531.1"/>
    </source>
</evidence>
<dbReference type="InterPro" id="IPR016024">
    <property type="entry name" value="ARM-type_fold"/>
</dbReference>
<evidence type="ECO:0000259" key="7">
    <source>
        <dbReference type="Pfam" id="PF12333"/>
    </source>
</evidence>
<evidence type="ECO:0000256" key="5">
    <source>
        <dbReference type="RuleBase" id="RU368021"/>
    </source>
</evidence>
<dbReference type="Proteomes" id="UP000226192">
    <property type="component" value="Unassembled WGS sequence"/>
</dbReference>
<feature type="domain" description="Pre-rRNA-processing protein Ipi1 N-terminal" evidence="7">
    <location>
        <begin position="130"/>
        <end position="229"/>
    </location>
</feature>
<feature type="region of interest" description="Disordered" evidence="6">
    <location>
        <begin position="1"/>
        <end position="34"/>
    </location>
</feature>
<keyword evidence="5" id="KW-0690">Ribosome biogenesis</keyword>
<accession>A0A2C5Y9H8</accession>
<feature type="compositionally biased region" description="Basic residues" evidence="6">
    <location>
        <begin position="1"/>
        <end position="10"/>
    </location>
</feature>